<dbReference type="OrthoDB" id="9792269at2"/>
<evidence type="ECO:0000259" key="1">
    <source>
        <dbReference type="Pfam" id="PF00535"/>
    </source>
</evidence>
<dbReference type="Gene3D" id="3.90.550.10">
    <property type="entry name" value="Spore Coat Polysaccharide Biosynthesis Protein SpsA, Chain A"/>
    <property type="match status" value="1"/>
</dbReference>
<dbReference type="AlphaFoldDB" id="A0A5C4TCN9"/>
<keyword evidence="2" id="KW-0808">Transferase</keyword>
<evidence type="ECO:0000313" key="2">
    <source>
        <dbReference type="EMBL" id="TNJ66751.1"/>
    </source>
</evidence>
<proteinExistence type="predicted"/>
<accession>A0A5C4TCN9</accession>
<sequence length="307" mass="35912">MIGIVILNFNNWDETYKCILSIFSGEPSLNYHIYLVDNSSSVPISDELRQMLDHPKITFLLAESNKGYSAGNNIGIKRALDDQCEEILITNNDIIFMTDSISNLKQYLQANENVGIVGPKVYLPDKSVQVINYGIKMGKKEKYMYFLKNTPLRFVVKNFVKRFNVLDNDLSEPFKVYAVSGCCFMISKQCARKITPFDEGTFLFEEENILGFKMEKLGYETVYCTYSEVIHAHGQSTKNMKAFSYSCFVESELYYFKKYLNSTIVQYVPLYIIRTFKFLLYCFIEEDYRQNISLYFTKTLRMLKRRR</sequence>
<dbReference type="RefSeq" id="WP_139601556.1">
    <property type="nucleotide sequence ID" value="NZ_VDCQ01000008.1"/>
</dbReference>
<dbReference type="SUPFAM" id="SSF53448">
    <property type="entry name" value="Nucleotide-diphospho-sugar transferases"/>
    <property type="match status" value="1"/>
</dbReference>
<keyword evidence="3" id="KW-1185">Reference proteome</keyword>
<gene>
    <name evidence="2" type="ORF">FE784_07635</name>
</gene>
<dbReference type="PANTHER" id="PTHR43179">
    <property type="entry name" value="RHAMNOSYLTRANSFERASE WBBL"/>
    <property type="match status" value="1"/>
</dbReference>
<dbReference type="Pfam" id="PF00535">
    <property type="entry name" value="Glycos_transf_2"/>
    <property type="match status" value="1"/>
</dbReference>
<feature type="domain" description="Glycosyltransferase 2-like" evidence="1">
    <location>
        <begin position="4"/>
        <end position="160"/>
    </location>
</feature>
<dbReference type="GO" id="GO:0016740">
    <property type="term" value="F:transferase activity"/>
    <property type="evidence" value="ECO:0007669"/>
    <property type="project" value="UniProtKB-KW"/>
</dbReference>
<dbReference type="Proteomes" id="UP000307943">
    <property type="component" value="Unassembled WGS sequence"/>
</dbReference>
<organism evidence="2 3">
    <name type="scientific">Paenibacillus hemerocallicola</name>
    <dbReference type="NCBI Taxonomy" id="1172614"/>
    <lineage>
        <taxon>Bacteria</taxon>
        <taxon>Bacillati</taxon>
        <taxon>Bacillota</taxon>
        <taxon>Bacilli</taxon>
        <taxon>Bacillales</taxon>
        <taxon>Paenibacillaceae</taxon>
        <taxon>Paenibacillus</taxon>
    </lineage>
</organism>
<evidence type="ECO:0000313" key="3">
    <source>
        <dbReference type="Proteomes" id="UP000307943"/>
    </source>
</evidence>
<name>A0A5C4TCN9_9BACL</name>
<comment type="caution">
    <text evidence="2">The sequence shown here is derived from an EMBL/GenBank/DDBJ whole genome shotgun (WGS) entry which is preliminary data.</text>
</comment>
<dbReference type="PANTHER" id="PTHR43179:SF10">
    <property type="entry name" value="GLYCOSYL TRANSFERASE"/>
    <property type="match status" value="1"/>
</dbReference>
<reference evidence="2 3" key="1">
    <citation type="submission" date="2019-05" db="EMBL/GenBank/DDBJ databases">
        <title>We sequenced the genome of Paenibacillus hemerocallicola KCTC 33185 for further insight into its adaptation and study the phylogeny of Paenibacillus.</title>
        <authorList>
            <person name="Narsing Rao M.P."/>
        </authorList>
    </citation>
    <scope>NUCLEOTIDE SEQUENCE [LARGE SCALE GENOMIC DNA]</scope>
    <source>
        <strain evidence="2 3">KCTC 33185</strain>
    </source>
</reference>
<dbReference type="EMBL" id="VDCQ01000008">
    <property type="protein sequence ID" value="TNJ66751.1"/>
    <property type="molecule type" value="Genomic_DNA"/>
</dbReference>
<dbReference type="InterPro" id="IPR001173">
    <property type="entry name" value="Glyco_trans_2-like"/>
</dbReference>
<protein>
    <submittedName>
        <fullName evidence="2">Glycosyltransferase family 2 protein</fullName>
    </submittedName>
</protein>
<dbReference type="InterPro" id="IPR029044">
    <property type="entry name" value="Nucleotide-diphossugar_trans"/>
</dbReference>